<organism evidence="1 2">
    <name type="scientific">Gregarina niphandrodes</name>
    <name type="common">Septate eugregarine</name>
    <dbReference type="NCBI Taxonomy" id="110365"/>
    <lineage>
        <taxon>Eukaryota</taxon>
        <taxon>Sar</taxon>
        <taxon>Alveolata</taxon>
        <taxon>Apicomplexa</taxon>
        <taxon>Conoidasida</taxon>
        <taxon>Gregarinasina</taxon>
        <taxon>Eugregarinorida</taxon>
        <taxon>Gregarinidae</taxon>
        <taxon>Gregarina</taxon>
    </lineage>
</organism>
<dbReference type="EMBL" id="AFNH02000240">
    <property type="protein sequence ID" value="EZG78861.1"/>
    <property type="molecule type" value="Genomic_DNA"/>
</dbReference>
<reference evidence="1" key="1">
    <citation type="submission" date="2013-12" db="EMBL/GenBank/DDBJ databases">
        <authorList>
            <person name="Omoto C.K."/>
            <person name="Sibley D."/>
            <person name="Venepally P."/>
            <person name="Hadjithomas M."/>
            <person name="Karamycheva S."/>
            <person name="Brunk B."/>
            <person name="Roos D."/>
            <person name="Caler E."/>
            <person name="Lorenzi H."/>
        </authorList>
    </citation>
    <scope>NUCLEOTIDE SEQUENCE</scope>
</reference>
<sequence>MQTGGLELLLDVCLSLMQTKIPVNENTITEDFTEAEDLLPWMITRSKASQKLHVKGAQRPYLMLTADESDSKNATEEWMGRKFRTSSDEEEMTGDGAYVCSMKNLL</sequence>
<accession>A0A023BAX7</accession>
<protein>
    <submittedName>
        <fullName evidence="1">Uncharacterized protein</fullName>
    </submittedName>
</protein>
<gene>
    <name evidence="1" type="ORF">GNI_031530</name>
</gene>
<proteinExistence type="predicted"/>
<dbReference type="RefSeq" id="XP_011129169.1">
    <property type="nucleotide sequence ID" value="XM_011130867.1"/>
</dbReference>
<name>A0A023BAX7_GRENI</name>
<dbReference type="GeneID" id="22911289"/>
<comment type="caution">
    <text evidence="1">The sequence shown here is derived from an EMBL/GenBank/DDBJ whole genome shotgun (WGS) entry which is preliminary data.</text>
</comment>
<evidence type="ECO:0000313" key="1">
    <source>
        <dbReference type="EMBL" id="EZG78861.1"/>
    </source>
</evidence>
<keyword evidence="2" id="KW-1185">Reference proteome</keyword>
<dbReference type="Proteomes" id="UP000019763">
    <property type="component" value="Unassembled WGS sequence"/>
</dbReference>
<evidence type="ECO:0000313" key="2">
    <source>
        <dbReference type="Proteomes" id="UP000019763"/>
    </source>
</evidence>
<dbReference type="AlphaFoldDB" id="A0A023BAX7"/>
<dbReference type="VEuPathDB" id="CryptoDB:GNI_031530"/>